<dbReference type="GO" id="GO:0003677">
    <property type="term" value="F:DNA binding"/>
    <property type="evidence" value="ECO:0007669"/>
    <property type="project" value="InterPro"/>
</dbReference>
<protein>
    <submittedName>
        <fullName evidence="1">PemK-like protein</fullName>
    </submittedName>
</protein>
<dbReference type="GO" id="GO:0004521">
    <property type="term" value="F:RNA endonuclease activity"/>
    <property type="evidence" value="ECO:0007669"/>
    <property type="project" value="TreeGrafter"/>
</dbReference>
<dbReference type="Gene3D" id="2.30.30.110">
    <property type="match status" value="1"/>
</dbReference>
<dbReference type="EMBL" id="BK032682">
    <property type="protein sequence ID" value="DAF54599.1"/>
    <property type="molecule type" value="Genomic_DNA"/>
</dbReference>
<organism evidence="1">
    <name type="scientific">Siphoviridae sp. ctqPo10</name>
    <dbReference type="NCBI Taxonomy" id="2827948"/>
    <lineage>
        <taxon>Viruses</taxon>
        <taxon>Duplodnaviria</taxon>
        <taxon>Heunggongvirae</taxon>
        <taxon>Uroviricota</taxon>
        <taxon>Caudoviricetes</taxon>
    </lineage>
</organism>
<proteinExistence type="predicted"/>
<evidence type="ECO:0000313" key="1">
    <source>
        <dbReference type="EMBL" id="DAF54599.1"/>
    </source>
</evidence>
<dbReference type="PANTHER" id="PTHR33988">
    <property type="entry name" value="ENDORIBONUCLEASE MAZF-RELATED"/>
    <property type="match status" value="1"/>
</dbReference>
<dbReference type="InterPro" id="IPR003477">
    <property type="entry name" value="PemK-like"/>
</dbReference>
<dbReference type="PANTHER" id="PTHR33988:SF2">
    <property type="entry name" value="ENDORIBONUCLEASE MAZF"/>
    <property type="match status" value="1"/>
</dbReference>
<dbReference type="Pfam" id="PF02452">
    <property type="entry name" value="PemK_toxin"/>
    <property type="match status" value="1"/>
</dbReference>
<dbReference type="GO" id="GO:0016075">
    <property type="term" value="P:rRNA catabolic process"/>
    <property type="evidence" value="ECO:0007669"/>
    <property type="project" value="TreeGrafter"/>
</dbReference>
<dbReference type="InterPro" id="IPR011067">
    <property type="entry name" value="Plasmid_toxin/cell-grow_inhib"/>
</dbReference>
<accession>A0A8S5SV96</accession>
<sequence>MMEFNIFDILYVKTNVNTSARSHVQQIERPVVIIQNDSGNKFAPTLIVMCLTSKIKKVEQPTHEVIKASKSNGLKCDSMVLGEQIFTIDKRDVVEKWGNIDNEEDRLLVEKCFLANLYGKKKIRVEELA</sequence>
<name>A0A8S5SV96_9CAUD</name>
<dbReference type="SUPFAM" id="SSF50118">
    <property type="entry name" value="Cell growth inhibitor/plasmid maintenance toxic component"/>
    <property type="match status" value="1"/>
</dbReference>
<reference evidence="1" key="1">
    <citation type="journal article" date="2021" name="Proc. Natl. Acad. Sci. U.S.A.">
        <title>A Catalog of Tens of Thousands of Viruses from Human Metagenomes Reveals Hidden Associations with Chronic Diseases.</title>
        <authorList>
            <person name="Tisza M.J."/>
            <person name="Buck C.B."/>
        </authorList>
    </citation>
    <scope>NUCLEOTIDE SEQUENCE</scope>
    <source>
        <strain evidence="1">CtqPo10</strain>
    </source>
</reference>
<dbReference type="GO" id="GO:0006402">
    <property type="term" value="P:mRNA catabolic process"/>
    <property type="evidence" value="ECO:0007669"/>
    <property type="project" value="TreeGrafter"/>
</dbReference>